<name>A0A3S9SXC6_9FIRM</name>
<sequence length="265" mass="29560">MTVYRFSLIVNKKRLNKKYCLLGIHSPEIAAEVKPGQFINLQIPTGSNDLILKRPFSIHKVDSYRGIVYILFKIVGKGTRILSESQPGTTLEVLGPLGNGFTLIKNQSALLIGGGIGTAPLYQLATSLSQLQNKITLLLGLTDDEDLVLAKVMNEFVPKWILMKGNQKERQGPVTDLVREELASSHFDQIYACGPKPMLKSLQKMLGDMVRNTQFSMEEKMGCGLGLCFSCTCKIKDKKEAGKWNYERICIRGPVFKGEEVIFDE</sequence>
<proteinExistence type="inferred from homology"/>
<dbReference type="Pfam" id="PF10418">
    <property type="entry name" value="DHODB_Fe-S_bind"/>
    <property type="match status" value="1"/>
</dbReference>
<keyword evidence="7" id="KW-0249">Electron transport</keyword>
<evidence type="ECO:0000313" key="14">
    <source>
        <dbReference type="EMBL" id="AZR73006.1"/>
    </source>
</evidence>
<evidence type="ECO:0000256" key="5">
    <source>
        <dbReference type="ARBA" id="ARBA00022723"/>
    </source>
</evidence>
<feature type="binding site" evidence="12">
    <location>
        <position position="223"/>
    </location>
    <ligand>
        <name>[2Fe-2S] cluster</name>
        <dbReference type="ChEBI" id="CHEBI:190135"/>
    </ligand>
</feature>
<keyword evidence="6 11" id="KW-0274">FAD</keyword>
<organism evidence="14 15">
    <name type="scientific">Anoxybacter fermentans</name>
    <dbReference type="NCBI Taxonomy" id="1323375"/>
    <lineage>
        <taxon>Bacteria</taxon>
        <taxon>Bacillati</taxon>
        <taxon>Bacillota</taxon>
        <taxon>Clostridia</taxon>
        <taxon>Halanaerobiales</taxon>
        <taxon>Anoxybacter</taxon>
    </lineage>
</organism>
<dbReference type="InterPro" id="IPR001433">
    <property type="entry name" value="OxRdtase_FAD/NAD-bd"/>
</dbReference>
<dbReference type="InterPro" id="IPR050353">
    <property type="entry name" value="PyrK_electron_transfer"/>
</dbReference>
<dbReference type="GO" id="GO:0051537">
    <property type="term" value="F:2 iron, 2 sulfur cluster binding"/>
    <property type="evidence" value="ECO:0007669"/>
    <property type="project" value="UniProtKB-KW"/>
</dbReference>
<feature type="domain" description="FAD-binding FR-type" evidence="13">
    <location>
        <begin position="2"/>
        <end position="103"/>
    </location>
</feature>
<protein>
    <recommendedName>
        <fullName evidence="13">FAD-binding FR-type domain-containing protein</fullName>
    </recommendedName>
</protein>
<keyword evidence="5 12" id="KW-0479">Metal-binding</keyword>
<dbReference type="InterPro" id="IPR012165">
    <property type="entry name" value="Cyt_c3_hydrogenase_gsu"/>
</dbReference>
<gene>
    <name evidence="14" type="ORF">BBF96_06110</name>
</gene>
<evidence type="ECO:0000256" key="9">
    <source>
        <dbReference type="ARBA" id="ARBA00023014"/>
    </source>
</evidence>
<dbReference type="AlphaFoldDB" id="A0A3S9SXC6"/>
<evidence type="ECO:0000256" key="7">
    <source>
        <dbReference type="ARBA" id="ARBA00022982"/>
    </source>
</evidence>
<evidence type="ECO:0000256" key="1">
    <source>
        <dbReference type="ARBA" id="ARBA00006422"/>
    </source>
</evidence>
<reference evidence="14 15" key="1">
    <citation type="submission" date="2016-07" db="EMBL/GenBank/DDBJ databases">
        <title>Genome and transcriptome analysis of iron-reducing fermentative bacteria Anoxybacter fermentans.</title>
        <authorList>
            <person name="Zeng X."/>
            <person name="Shao Z."/>
        </authorList>
    </citation>
    <scope>NUCLEOTIDE SEQUENCE [LARGE SCALE GENOMIC DNA]</scope>
    <source>
        <strain evidence="14 15">DY22613</strain>
    </source>
</reference>
<feature type="binding site" evidence="12">
    <location>
        <position position="231"/>
    </location>
    <ligand>
        <name>[2Fe-2S] cluster</name>
        <dbReference type="ChEBI" id="CHEBI:190135"/>
    </ligand>
</feature>
<comment type="cofactor">
    <cofactor evidence="10">
        <name>[2Fe-2S] cluster</name>
        <dbReference type="ChEBI" id="CHEBI:190135"/>
    </cofactor>
</comment>
<dbReference type="PIRSF" id="PIRSF006816">
    <property type="entry name" value="Cyc3_hyd_g"/>
    <property type="match status" value="1"/>
</dbReference>
<evidence type="ECO:0000256" key="2">
    <source>
        <dbReference type="ARBA" id="ARBA00022448"/>
    </source>
</evidence>
<evidence type="ECO:0000256" key="4">
    <source>
        <dbReference type="ARBA" id="ARBA00022714"/>
    </source>
</evidence>
<comment type="similarity">
    <text evidence="1">Belongs to the PyrK family.</text>
</comment>
<evidence type="ECO:0000256" key="8">
    <source>
        <dbReference type="ARBA" id="ARBA00023004"/>
    </source>
</evidence>
<evidence type="ECO:0000313" key="15">
    <source>
        <dbReference type="Proteomes" id="UP000267250"/>
    </source>
</evidence>
<dbReference type="SUPFAM" id="SSF63380">
    <property type="entry name" value="Riboflavin synthase domain-like"/>
    <property type="match status" value="1"/>
</dbReference>
<evidence type="ECO:0000256" key="6">
    <source>
        <dbReference type="ARBA" id="ARBA00022827"/>
    </source>
</evidence>
<keyword evidence="8 12" id="KW-0408">Iron</keyword>
<dbReference type="Gene3D" id="2.10.240.10">
    <property type="entry name" value="Dihydroorotate dehydrogenase, electron transfer subunit"/>
    <property type="match status" value="1"/>
</dbReference>
<dbReference type="GO" id="GO:0050660">
    <property type="term" value="F:flavin adenine dinucleotide binding"/>
    <property type="evidence" value="ECO:0007669"/>
    <property type="project" value="InterPro"/>
</dbReference>
<dbReference type="PROSITE" id="PS51384">
    <property type="entry name" value="FAD_FR"/>
    <property type="match status" value="1"/>
</dbReference>
<feature type="binding site" evidence="11">
    <location>
        <begin position="78"/>
        <end position="79"/>
    </location>
    <ligand>
        <name>FAD</name>
        <dbReference type="ChEBI" id="CHEBI:57692"/>
    </ligand>
</feature>
<dbReference type="InterPro" id="IPR017927">
    <property type="entry name" value="FAD-bd_FR_type"/>
</dbReference>
<dbReference type="PANTHER" id="PTHR43513:SF3">
    <property type="entry name" value="DIHYDROOROTATE DEHYDROGENASE B (NAD(+)), ELECTRON TRANSFER SUBUNIT-RELATED"/>
    <property type="match status" value="1"/>
</dbReference>
<keyword evidence="4 12" id="KW-0001">2Fe-2S</keyword>
<feature type="binding site" evidence="12">
    <location>
        <position position="228"/>
    </location>
    <ligand>
        <name>[2Fe-2S] cluster</name>
        <dbReference type="ChEBI" id="CHEBI:190135"/>
    </ligand>
</feature>
<keyword evidence="9 12" id="KW-0411">Iron-sulfur</keyword>
<accession>A0A3S9SXC6</accession>
<dbReference type="InterPro" id="IPR019480">
    <property type="entry name" value="Dihydroorotate_DH_Fe-S-bd"/>
</dbReference>
<keyword evidence="15" id="KW-1185">Reference proteome</keyword>
<dbReference type="CDD" id="cd06218">
    <property type="entry name" value="DHOD_e_trans"/>
    <property type="match status" value="1"/>
</dbReference>
<dbReference type="GO" id="GO:0006221">
    <property type="term" value="P:pyrimidine nucleotide biosynthetic process"/>
    <property type="evidence" value="ECO:0007669"/>
    <property type="project" value="InterPro"/>
</dbReference>
<dbReference type="Proteomes" id="UP000267250">
    <property type="component" value="Chromosome"/>
</dbReference>
<dbReference type="Gene3D" id="2.40.30.10">
    <property type="entry name" value="Translation factors"/>
    <property type="match status" value="1"/>
</dbReference>
<evidence type="ECO:0000256" key="11">
    <source>
        <dbReference type="PIRSR" id="PIRSR006816-1"/>
    </source>
</evidence>
<dbReference type="PANTHER" id="PTHR43513">
    <property type="entry name" value="DIHYDROOROTATE DEHYDROGENASE B (NAD(+)), ELECTRON TRANSFER SUBUNIT"/>
    <property type="match status" value="1"/>
</dbReference>
<dbReference type="Pfam" id="PF00175">
    <property type="entry name" value="NAD_binding_1"/>
    <property type="match status" value="1"/>
</dbReference>
<evidence type="ECO:0000256" key="12">
    <source>
        <dbReference type="PIRSR" id="PIRSR006816-2"/>
    </source>
</evidence>
<dbReference type="PRINTS" id="PR00409">
    <property type="entry name" value="PHDIOXRDTASE"/>
</dbReference>
<feature type="binding site" evidence="12">
    <location>
        <position position="250"/>
    </location>
    <ligand>
        <name>[2Fe-2S] cluster</name>
        <dbReference type="ChEBI" id="CHEBI:190135"/>
    </ligand>
</feature>
<dbReference type="Pfam" id="PF00970">
    <property type="entry name" value="FAD_binding_6"/>
    <property type="match status" value="1"/>
</dbReference>
<dbReference type="EMBL" id="CP016379">
    <property type="protein sequence ID" value="AZR73006.1"/>
    <property type="molecule type" value="Genomic_DNA"/>
</dbReference>
<dbReference type="Gene3D" id="3.40.50.80">
    <property type="entry name" value="Nucleotide-binding domain of ferredoxin-NADP reductase (FNR) module"/>
    <property type="match status" value="1"/>
</dbReference>
<evidence type="ECO:0000256" key="10">
    <source>
        <dbReference type="ARBA" id="ARBA00034078"/>
    </source>
</evidence>
<evidence type="ECO:0000256" key="3">
    <source>
        <dbReference type="ARBA" id="ARBA00022630"/>
    </source>
</evidence>
<feature type="binding site" evidence="11">
    <location>
        <begin position="54"/>
        <end position="57"/>
    </location>
    <ligand>
        <name>FAD</name>
        <dbReference type="ChEBI" id="CHEBI:57692"/>
    </ligand>
</feature>
<dbReference type="KEGG" id="aft:BBF96_06110"/>
<dbReference type="RefSeq" id="WP_164730923.1">
    <property type="nucleotide sequence ID" value="NZ_CP016379.1"/>
</dbReference>
<dbReference type="GO" id="GO:0046872">
    <property type="term" value="F:metal ion binding"/>
    <property type="evidence" value="ECO:0007669"/>
    <property type="project" value="UniProtKB-KW"/>
</dbReference>
<evidence type="ECO:0000259" key="13">
    <source>
        <dbReference type="PROSITE" id="PS51384"/>
    </source>
</evidence>
<comment type="cofactor">
    <cofactor evidence="11">
        <name>FAD</name>
        <dbReference type="ChEBI" id="CHEBI:57692"/>
    </cofactor>
    <text evidence="11">Binds 1 FAD per subunit.</text>
</comment>
<dbReference type="SUPFAM" id="SSF52343">
    <property type="entry name" value="Ferredoxin reductase-like, C-terminal NADP-linked domain"/>
    <property type="match status" value="1"/>
</dbReference>
<dbReference type="InterPro" id="IPR017938">
    <property type="entry name" value="Riboflavin_synthase-like_b-brl"/>
</dbReference>
<dbReference type="InterPro" id="IPR039261">
    <property type="entry name" value="FNR_nucleotide-bd"/>
</dbReference>
<dbReference type="InterPro" id="IPR008333">
    <property type="entry name" value="Cbr1-like_FAD-bd_dom"/>
</dbReference>
<comment type="cofactor">
    <cofactor evidence="12">
        <name>[2Fe-2S] cluster</name>
        <dbReference type="ChEBI" id="CHEBI:190135"/>
    </cofactor>
    <text evidence="12">Binds 1 [2Fe-2S] cluster per subunit.</text>
</comment>
<keyword evidence="3 11" id="KW-0285">Flavoprotein</keyword>
<keyword evidence="2" id="KW-0813">Transport</keyword>
<dbReference type="GO" id="GO:0016491">
    <property type="term" value="F:oxidoreductase activity"/>
    <property type="evidence" value="ECO:0007669"/>
    <property type="project" value="InterPro"/>
</dbReference>
<dbReference type="InterPro" id="IPR037117">
    <property type="entry name" value="Dihydroorotate_DH_ele_sf"/>
</dbReference>